<feature type="domain" description="TOG" evidence="8">
    <location>
        <begin position="357"/>
        <end position="601"/>
    </location>
</feature>
<feature type="compositionally biased region" description="Low complexity" evidence="7">
    <location>
        <begin position="243"/>
        <end position="276"/>
    </location>
</feature>
<evidence type="ECO:0000313" key="9">
    <source>
        <dbReference type="EMBL" id="CAK7896352.1"/>
    </source>
</evidence>
<sequence length="1474" mass="163716">MAISGDELYRVVASGDDNAILAAVNEFKAFVKKDFVDTTQVPKYMEALCIAVDREELAVSNASFSVIAHLVKRVSMQDYSGKILQSQSFLVLPTILKRFGDPKTSMRSTARRALEAYWFSVDREAENALLDLGLGSRNPQVILESVAWLQHIVTNVSQNFKLDPFVPALVGHLSSEQGLNGDEVSAAIKKLFGGYYSQKQMYLHRHTLLKELSIQRISQRVCDWVMEGITNEDGMPIGGYSGATTSKVARTTTTTTTPTTTTATPSTASARSSTSTPNVSTLQPTTTIGRASSMQGRTSSSFKSSNTTPATSASSRTSHPINSTTQSHATSDLSGEILKITSKLPTYPLDTSIASENVSSSDNLYDVVTSLLPPFQGKETEFNWTSRERNIIKLRTIVRGNALEQYPEDLVACLRDAAESICKAILSLRTTLSTNGCQLIKEAAMLLRGHFDPLIDSFVPTLSKLCSATKNIASTNANIGLLSIFINCTFQYKLLQRAQVCANEKNHQPRAYSGTWIQIIIQRFHNNSVFLATHGTSTGPELCARTITKLLGDPNPTVRQVAKDTFWCFWGKFPTIAEGMLTKLDTSIVKALERSRPSESVSSGRVTPTAKTLSTRTSKPSIRESIIARNREIREKQKLEASSRPNSADITQPNAPQPFKFNRLNGARRNFSNEEHHYQSGTASSSHKEQARVASAGELGKKPSHSSGVHLPHGQTNPTQRSNQQQSSHNPSSLSQKQQPQSQHFNKQTDPIISFLSSHQTDLKIEGINLLKYAILGDEDLSSDINSLLTSISISSPQLLKPLFNGSEELLSKSFKYFQPEDFIRICCILRGDVVDAKYVDLITSIVPLEHLYESYATILTQATKIGSILNNSDMVMQMIKFKMNIFHTTIEFLDIALEKLPIADEVFSRIIVCLFDMVSILRATKLYDGLCSLLKKMYGINGGIFKSKLEACAESLKEEVELEIGIGSSDSMEYNSLPQSGDRNFTSYDLTKVLPSSVAVNASPLKEPSDLTMLMPTFNAKNEFSFKNESPIRNSPKNIDAEPQFDSVDDNIDIDIDDDIEVHKEEVGDKADDPDKMEVEEDTQVEETNAKVMKEMDDGMESEKSGYENVFVDSSESHSRRSDLFAQFNKEQSAELVQGFAQVQIGELEDSVRLDPLQNFIDKVDPLNKVSNKKKPIQIYQDENLQGSPQKVRNYNYSEMNWFNYSVAKAKALDEDSSEISSSIENFKVLCTKLANGDVKSKDFISLLKYLQDNRTHSVELNEYLDKIGMDVLEDSMWKFFDNDSTMQSAHILLSGFIILKQVLVNRVHLNLAKLWQLLVQFSGSEEVSDDATSEIKLAIGELFDEILVGAFASSDILSTLLTSFHSNTAEYTHNQLVFVLECLVKILSISTIGLLISDSLVMQIDAAIGPLATSDSVLVRRNVVSIYGKLLRANRTLEINQMERSTHKNAMDGILQKLPVPQKKLIEYYSEI</sequence>
<keyword evidence="5" id="KW-0493">Microtubule</keyword>
<feature type="compositionally biased region" description="Polar residues" evidence="7">
    <location>
        <begin position="319"/>
        <end position="331"/>
    </location>
</feature>
<feature type="region of interest" description="Disordered" evidence="7">
    <location>
        <begin position="593"/>
        <end position="662"/>
    </location>
</feature>
<feature type="domain" description="TOG" evidence="8">
    <location>
        <begin position="1"/>
        <end position="231"/>
    </location>
</feature>
<organism evidence="9 10">
    <name type="scientific">[Candida] anglica</name>
    <dbReference type="NCBI Taxonomy" id="148631"/>
    <lineage>
        <taxon>Eukaryota</taxon>
        <taxon>Fungi</taxon>
        <taxon>Dikarya</taxon>
        <taxon>Ascomycota</taxon>
        <taxon>Saccharomycotina</taxon>
        <taxon>Pichiomycetes</taxon>
        <taxon>Debaryomycetaceae</taxon>
        <taxon>Kurtzmaniella</taxon>
    </lineage>
</organism>
<dbReference type="Proteomes" id="UP001497600">
    <property type="component" value="Chromosome B"/>
</dbReference>
<evidence type="ECO:0000256" key="2">
    <source>
        <dbReference type="ARBA" id="ARBA00009549"/>
    </source>
</evidence>
<comment type="similarity">
    <text evidence="2">Belongs to the CLASP family.</text>
</comment>
<dbReference type="Gene3D" id="1.25.10.10">
    <property type="entry name" value="Leucine-rich Repeat Variant"/>
    <property type="match status" value="2"/>
</dbReference>
<proteinExistence type="inferred from homology"/>
<evidence type="ECO:0000256" key="4">
    <source>
        <dbReference type="ARBA" id="ARBA00022618"/>
    </source>
</evidence>
<accession>A0ABP0E7G5</accession>
<gene>
    <name evidence="9" type="primary">STU1</name>
    <name evidence="9" type="ORF">CAAN4_B04632</name>
</gene>
<dbReference type="EMBL" id="OZ004254">
    <property type="protein sequence ID" value="CAK7896352.1"/>
    <property type="molecule type" value="Genomic_DNA"/>
</dbReference>
<evidence type="ECO:0000256" key="6">
    <source>
        <dbReference type="ARBA" id="ARBA00022776"/>
    </source>
</evidence>
<feature type="compositionally biased region" description="Basic and acidic residues" evidence="7">
    <location>
        <begin position="629"/>
        <end position="641"/>
    </location>
</feature>
<feature type="compositionally biased region" description="Low complexity" evidence="7">
    <location>
        <begin position="304"/>
        <end position="318"/>
    </location>
</feature>
<evidence type="ECO:0000313" key="10">
    <source>
        <dbReference type="Proteomes" id="UP001497600"/>
    </source>
</evidence>
<feature type="compositionally biased region" description="Polar residues" evidence="7">
    <location>
        <begin position="598"/>
        <end position="620"/>
    </location>
</feature>
<protein>
    <recommendedName>
        <fullName evidence="3">Protein STU1</fullName>
    </recommendedName>
</protein>
<dbReference type="PANTHER" id="PTHR21567:SF9">
    <property type="entry name" value="CLIP-ASSOCIATING PROTEIN"/>
    <property type="match status" value="1"/>
</dbReference>
<evidence type="ECO:0000259" key="8">
    <source>
        <dbReference type="SMART" id="SM01349"/>
    </source>
</evidence>
<comment type="subcellular location">
    <subcellularLocation>
        <location evidence="1">Cytoplasm</location>
        <location evidence="1">Cytoskeleton</location>
        <location evidence="1">Spindle</location>
    </subcellularLocation>
</comment>
<evidence type="ECO:0000256" key="1">
    <source>
        <dbReference type="ARBA" id="ARBA00004186"/>
    </source>
</evidence>
<dbReference type="InterPro" id="IPR016024">
    <property type="entry name" value="ARM-type_fold"/>
</dbReference>
<dbReference type="InterPro" id="IPR024395">
    <property type="entry name" value="CLASP_N_dom"/>
</dbReference>
<name>A0ABP0E7G5_9ASCO</name>
<dbReference type="PANTHER" id="PTHR21567">
    <property type="entry name" value="CLASP"/>
    <property type="match status" value="1"/>
</dbReference>
<reference evidence="9 10" key="1">
    <citation type="submission" date="2024-01" db="EMBL/GenBank/DDBJ databases">
        <authorList>
            <consortium name="Genoscope - CEA"/>
            <person name="William W."/>
        </authorList>
    </citation>
    <scope>NUCLEOTIDE SEQUENCE [LARGE SCALE GENOMIC DNA]</scope>
    <source>
        <strain evidence="9 10">29B2s-10</strain>
    </source>
</reference>
<dbReference type="InterPro" id="IPR011989">
    <property type="entry name" value="ARM-like"/>
</dbReference>
<feature type="compositionally biased region" description="Low complexity" evidence="7">
    <location>
        <begin position="720"/>
        <end position="743"/>
    </location>
</feature>
<evidence type="ECO:0000256" key="7">
    <source>
        <dbReference type="SAM" id="MobiDB-lite"/>
    </source>
</evidence>
<keyword evidence="6" id="KW-0498">Mitosis</keyword>
<feature type="region of interest" description="Disordered" evidence="7">
    <location>
        <begin position="675"/>
        <end position="746"/>
    </location>
</feature>
<keyword evidence="4" id="KW-0132">Cell division</keyword>
<dbReference type="InterPro" id="IPR034085">
    <property type="entry name" value="TOG"/>
</dbReference>
<feature type="compositionally biased region" description="Polar residues" evidence="7">
    <location>
        <begin position="277"/>
        <end position="303"/>
    </location>
</feature>
<dbReference type="SMART" id="SM01349">
    <property type="entry name" value="TOG"/>
    <property type="match status" value="2"/>
</dbReference>
<dbReference type="SUPFAM" id="SSF48371">
    <property type="entry name" value="ARM repeat"/>
    <property type="match status" value="1"/>
</dbReference>
<feature type="compositionally biased region" description="Polar residues" evidence="7">
    <location>
        <begin position="643"/>
        <end position="654"/>
    </location>
</feature>
<keyword evidence="6" id="KW-0131">Cell cycle</keyword>
<evidence type="ECO:0000256" key="5">
    <source>
        <dbReference type="ARBA" id="ARBA00022701"/>
    </source>
</evidence>
<evidence type="ECO:0000256" key="3">
    <source>
        <dbReference type="ARBA" id="ARBA00016012"/>
    </source>
</evidence>
<dbReference type="Pfam" id="PF12348">
    <property type="entry name" value="CLASP_N"/>
    <property type="match status" value="1"/>
</dbReference>
<feature type="region of interest" description="Disordered" evidence="7">
    <location>
        <begin position="236"/>
        <end position="331"/>
    </location>
</feature>
<keyword evidence="10" id="KW-1185">Reference proteome</keyword>